<dbReference type="GO" id="GO:0004523">
    <property type="term" value="F:RNA-DNA hybrid ribonuclease activity"/>
    <property type="evidence" value="ECO:0007669"/>
    <property type="project" value="UniProtKB-EC"/>
</dbReference>
<evidence type="ECO:0000259" key="4">
    <source>
        <dbReference type="Pfam" id="PF00078"/>
    </source>
</evidence>
<dbReference type="EMBL" id="JAUCMX010000029">
    <property type="protein sequence ID" value="KAK3507526.1"/>
    <property type="molecule type" value="Genomic_DNA"/>
</dbReference>
<feature type="compositionally biased region" description="Polar residues" evidence="3">
    <location>
        <begin position="1"/>
        <end position="11"/>
    </location>
</feature>
<reference evidence="5" key="1">
    <citation type="submission" date="2023-06" db="EMBL/GenBank/DDBJ databases">
        <title>Male Hemibagrus guttatus genome.</title>
        <authorList>
            <person name="Bian C."/>
        </authorList>
    </citation>
    <scope>NUCLEOTIDE SEQUENCE</scope>
    <source>
        <strain evidence="5">Male_cb2023</strain>
        <tissue evidence="5">Muscle</tissue>
    </source>
</reference>
<name>A0AAE0UIR5_9TELE</name>
<dbReference type="PANTHER" id="PTHR33050:SF7">
    <property type="entry name" value="RIBONUCLEASE H"/>
    <property type="match status" value="1"/>
</dbReference>
<dbReference type="Pfam" id="PF00078">
    <property type="entry name" value="RVT_1"/>
    <property type="match status" value="1"/>
</dbReference>
<comment type="caution">
    <text evidence="5">The sequence shown here is derived from an EMBL/GenBank/DDBJ whole genome shotgun (WGS) entry which is preliminary data.</text>
</comment>
<dbReference type="InterPro" id="IPR052055">
    <property type="entry name" value="Hepadnavirus_pol/RT"/>
</dbReference>
<organism evidence="5 6">
    <name type="scientific">Hemibagrus guttatus</name>
    <dbReference type="NCBI Taxonomy" id="175788"/>
    <lineage>
        <taxon>Eukaryota</taxon>
        <taxon>Metazoa</taxon>
        <taxon>Chordata</taxon>
        <taxon>Craniata</taxon>
        <taxon>Vertebrata</taxon>
        <taxon>Euteleostomi</taxon>
        <taxon>Actinopterygii</taxon>
        <taxon>Neopterygii</taxon>
        <taxon>Teleostei</taxon>
        <taxon>Ostariophysi</taxon>
        <taxon>Siluriformes</taxon>
        <taxon>Bagridae</taxon>
        <taxon>Hemibagrus</taxon>
    </lineage>
</organism>
<dbReference type="InterPro" id="IPR043502">
    <property type="entry name" value="DNA/RNA_pol_sf"/>
</dbReference>
<dbReference type="AlphaFoldDB" id="A0AAE0UIR5"/>
<dbReference type="SUPFAM" id="SSF56672">
    <property type="entry name" value="DNA/RNA polymerases"/>
    <property type="match status" value="1"/>
</dbReference>
<dbReference type="Proteomes" id="UP001274896">
    <property type="component" value="Unassembled WGS sequence"/>
</dbReference>
<accession>A0AAE0UIR5</accession>
<evidence type="ECO:0000256" key="1">
    <source>
        <dbReference type="ARBA" id="ARBA00010879"/>
    </source>
</evidence>
<dbReference type="EC" id="3.1.26.4" evidence="2"/>
<keyword evidence="6" id="KW-1185">Reference proteome</keyword>
<feature type="domain" description="Reverse transcriptase" evidence="4">
    <location>
        <begin position="51"/>
        <end position="142"/>
    </location>
</feature>
<evidence type="ECO:0000313" key="6">
    <source>
        <dbReference type="Proteomes" id="UP001274896"/>
    </source>
</evidence>
<evidence type="ECO:0000313" key="5">
    <source>
        <dbReference type="EMBL" id="KAK3507526.1"/>
    </source>
</evidence>
<dbReference type="Gene3D" id="3.30.70.270">
    <property type="match status" value="1"/>
</dbReference>
<evidence type="ECO:0000256" key="2">
    <source>
        <dbReference type="ARBA" id="ARBA00012180"/>
    </source>
</evidence>
<feature type="compositionally biased region" description="Basic and acidic residues" evidence="3">
    <location>
        <begin position="12"/>
        <end position="21"/>
    </location>
</feature>
<dbReference type="PANTHER" id="PTHR33050">
    <property type="entry name" value="REVERSE TRANSCRIPTASE DOMAIN-CONTAINING PROTEIN"/>
    <property type="match status" value="1"/>
</dbReference>
<dbReference type="InterPro" id="IPR000477">
    <property type="entry name" value="RT_dom"/>
</dbReference>
<gene>
    <name evidence="5" type="ORF">QTP70_028070</name>
</gene>
<protein>
    <recommendedName>
        <fullName evidence="2">ribonuclease H</fullName>
        <ecNumber evidence="2">3.1.26.4</ecNumber>
    </recommendedName>
</protein>
<proteinExistence type="inferred from homology"/>
<feature type="region of interest" description="Disordered" evidence="3">
    <location>
        <begin position="1"/>
        <end position="21"/>
    </location>
</feature>
<dbReference type="InterPro" id="IPR043128">
    <property type="entry name" value="Rev_trsase/Diguanyl_cyclase"/>
</dbReference>
<sequence length="145" mass="16339">MEPSARGTSLASEEKGHRSCSLPDRDSGFYSRYIVVPKKDRSLCPILDLWALNCALKKFLRFAFRGEAYQYCVLSFGLALSPDTFTKCMDAALVPLHLRVLNYLDNWLILAKSKAMVFSHQDAVLARMRSVGLKLNTKKCMLSLS</sequence>
<evidence type="ECO:0000256" key="3">
    <source>
        <dbReference type="SAM" id="MobiDB-lite"/>
    </source>
</evidence>
<comment type="similarity">
    <text evidence="1">Belongs to the beta type-B retroviral polymerase family. HERV class-II K(HML-2) pol subfamily.</text>
</comment>